<feature type="compositionally biased region" description="Basic and acidic residues" evidence="1">
    <location>
        <begin position="114"/>
        <end position="124"/>
    </location>
</feature>
<reference evidence="2" key="1">
    <citation type="submission" date="2023-03" db="UniProtKB">
        <authorList>
            <consortium name="EnsemblPlants"/>
        </authorList>
    </citation>
    <scope>IDENTIFICATION</scope>
</reference>
<evidence type="ECO:0000313" key="2">
    <source>
        <dbReference type="EnsemblPlants" id="MELO3C032641.2.1"/>
    </source>
</evidence>
<dbReference type="Gramene" id="MELO3C032641.2.1">
    <property type="protein sequence ID" value="MELO3C032641.2.1"/>
    <property type="gene ID" value="MELO3C032641.2"/>
</dbReference>
<name>A0A9I9EEF3_CUCME</name>
<sequence>MSGGQKIIWAIGFRVLFFLSSSAQPISLLFFRKFSFRTTDLSLLFPLSVAIAAVTPRHQPQSATAVNRSPSVAVCNRRHTSLIAAVESKKHRKGRRRRRNRKERNKKRKKKRKPTDPNRIDRQLDRRVSLELTVESVRGGLVEKPTPTARCSPLVPISITSQWPPLSSKVTSYTLHSRFTIHLLLQIIDRDMMLLA</sequence>
<dbReference type="EnsemblPlants" id="MELO3C032641.2.1">
    <property type="protein sequence ID" value="MELO3C032641.2.1"/>
    <property type="gene ID" value="MELO3C032641.2"/>
</dbReference>
<proteinExistence type="predicted"/>
<protein>
    <submittedName>
        <fullName evidence="2">Uncharacterized protein</fullName>
    </submittedName>
</protein>
<accession>A0A9I9EEF3</accession>
<evidence type="ECO:0000256" key="1">
    <source>
        <dbReference type="SAM" id="MobiDB-lite"/>
    </source>
</evidence>
<organism evidence="2">
    <name type="scientific">Cucumis melo</name>
    <name type="common">Muskmelon</name>
    <dbReference type="NCBI Taxonomy" id="3656"/>
    <lineage>
        <taxon>Eukaryota</taxon>
        <taxon>Viridiplantae</taxon>
        <taxon>Streptophyta</taxon>
        <taxon>Embryophyta</taxon>
        <taxon>Tracheophyta</taxon>
        <taxon>Spermatophyta</taxon>
        <taxon>Magnoliopsida</taxon>
        <taxon>eudicotyledons</taxon>
        <taxon>Gunneridae</taxon>
        <taxon>Pentapetalae</taxon>
        <taxon>rosids</taxon>
        <taxon>fabids</taxon>
        <taxon>Cucurbitales</taxon>
        <taxon>Cucurbitaceae</taxon>
        <taxon>Benincaseae</taxon>
        <taxon>Cucumis</taxon>
    </lineage>
</organism>
<dbReference type="AlphaFoldDB" id="A0A9I9EEF3"/>
<feature type="compositionally biased region" description="Basic residues" evidence="1">
    <location>
        <begin position="89"/>
        <end position="113"/>
    </location>
</feature>
<feature type="region of interest" description="Disordered" evidence="1">
    <location>
        <begin position="87"/>
        <end position="124"/>
    </location>
</feature>